<dbReference type="OrthoDB" id="9793753at2"/>
<accession>A0A511QLI9</accession>
<dbReference type="GO" id="GO:0042026">
    <property type="term" value="P:protein refolding"/>
    <property type="evidence" value="ECO:0007669"/>
    <property type="project" value="TreeGrafter"/>
</dbReference>
<gene>
    <name evidence="6 7" type="primary">hslO</name>
    <name evidence="7" type="ORF">VSU01S_03760</name>
</gene>
<sequence length="290" mass="32033">MENNVLNRYLFEDLSVRGELVQLDKAYQAILDSKQYPAAVQTLLGELLVATSLLTATLKFEGSITLQLQGDGPVSLAVINGDNNQKMRGVARFEGEIADTATLHDMLGKGHLVITISPNKGERYQGVVGLEGDTLAEVLEAYFERSEQLKTRLWFRIGEHEGKSHAAGMLLQVVPDGTGSADDFEHLEQLTDTVKNEELFGLPANELLYRLYNQETVKLFDPQEVEFFCGCSRERSGAAILTVAREEINDILATEGSVGLHCDYCGTTYDFDAAQVEELFANAENKPTLH</sequence>
<dbReference type="InterPro" id="IPR000397">
    <property type="entry name" value="Heat_shock_Hsp33"/>
</dbReference>
<comment type="subcellular location">
    <subcellularLocation>
        <location evidence="6">Cytoplasm</location>
    </subcellularLocation>
</comment>
<dbReference type="Gene3D" id="3.55.30.10">
    <property type="entry name" value="Hsp33 domain"/>
    <property type="match status" value="1"/>
</dbReference>
<dbReference type="CDD" id="cd00498">
    <property type="entry name" value="Hsp33"/>
    <property type="match status" value="1"/>
</dbReference>
<comment type="PTM">
    <text evidence="6">Under oxidizing conditions two disulfide bonds are formed involving the reactive cysteines. Under reducing conditions zinc is bound to the reactive cysteines and the protein is inactive.</text>
</comment>
<comment type="similarity">
    <text evidence="6">Belongs to the HSP33 family.</text>
</comment>
<reference evidence="7 8" key="1">
    <citation type="submission" date="2019-07" db="EMBL/GenBank/DDBJ databases">
        <title>Whole genome shotgun sequence of Vibrio superstes NBRC 103154.</title>
        <authorList>
            <person name="Hosoyama A."/>
            <person name="Uohara A."/>
            <person name="Ohji S."/>
            <person name="Ichikawa N."/>
        </authorList>
    </citation>
    <scope>NUCLEOTIDE SEQUENCE [LARGE SCALE GENOMIC DNA]</scope>
    <source>
        <strain evidence="7 8">NBRC 103154</strain>
    </source>
</reference>
<dbReference type="Gene3D" id="3.90.1280.10">
    <property type="entry name" value="HSP33 redox switch-like"/>
    <property type="match status" value="1"/>
</dbReference>
<dbReference type="InterPro" id="IPR023212">
    <property type="entry name" value="Hsp33_helix_hairpin_bin_dom_sf"/>
</dbReference>
<name>A0A511QLI9_9VIBR</name>
<keyword evidence="1 6" id="KW-0963">Cytoplasm</keyword>
<dbReference type="NCBIfam" id="NF001033">
    <property type="entry name" value="PRK00114.1"/>
    <property type="match status" value="1"/>
</dbReference>
<keyword evidence="4 6" id="KW-0143">Chaperone</keyword>
<evidence type="ECO:0000256" key="3">
    <source>
        <dbReference type="ARBA" id="ARBA00023157"/>
    </source>
</evidence>
<comment type="caution">
    <text evidence="7">The sequence shown here is derived from an EMBL/GenBank/DDBJ whole genome shotgun (WGS) entry which is preliminary data.</text>
</comment>
<keyword evidence="2 6" id="KW-0862">Zinc</keyword>
<dbReference type="GO" id="GO:0051082">
    <property type="term" value="F:unfolded protein binding"/>
    <property type="evidence" value="ECO:0007669"/>
    <property type="project" value="UniProtKB-UniRule"/>
</dbReference>
<dbReference type="GO" id="GO:0044183">
    <property type="term" value="F:protein folding chaperone"/>
    <property type="evidence" value="ECO:0007669"/>
    <property type="project" value="TreeGrafter"/>
</dbReference>
<dbReference type="InterPro" id="IPR016153">
    <property type="entry name" value="Heat_shock_Hsp33_N"/>
</dbReference>
<evidence type="ECO:0000256" key="2">
    <source>
        <dbReference type="ARBA" id="ARBA00022833"/>
    </source>
</evidence>
<dbReference type="PIRSF" id="PIRSF005261">
    <property type="entry name" value="Heat_shock_Hsp33"/>
    <property type="match status" value="1"/>
</dbReference>
<organism evidence="7 8">
    <name type="scientific">Vibrio superstes NBRC 103154</name>
    <dbReference type="NCBI Taxonomy" id="1219062"/>
    <lineage>
        <taxon>Bacteria</taxon>
        <taxon>Pseudomonadati</taxon>
        <taxon>Pseudomonadota</taxon>
        <taxon>Gammaproteobacteria</taxon>
        <taxon>Vibrionales</taxon>
        <taxon>Vibrionaceae</taxon>
        <taxon>Vibrio</taxon>
    </lineage>
</organism>
<dbReference type="SUPFAM" id="SSF64397">
    <property type="entry name" value="Hsp33 domain"/>
    <property type="match status" value="1"/>
</dbReference>
<dbReference type="EMBL" id="BJXK01000002">
    <property type="protein sequence ID" value="GEM78131.1"/>
    <property type="molecule type" value="Genomic_DNA"/>
</dbReference>
<evidence type="ECO:0000313" key="8">
    <source>
        <dbReference type="Proteomes" id="UP000321113"/>
    </source>
</evidence>
<dbReference type="PANTHER" id="PTHR30111">
    <property type="entry name" value="33 KDA CHAPERONIN"/>
    <property type="match status" value="1"/>
</dbReference>
<evidence type="ECO:0000256" key="4">
    <source>
        <dbReference type="ARBA" id="ARBA00023186"/>
    </source>
</evidence>
<keyword evidence="8" id="KW-1185">Reference proteome</keyword>
<dbReference type="Gene3D" id="1.10.287.480">
    <property type="entry name" value="helix hairpin bin"/>
    <property type="match status" value="1"/>
</dbReference>
<dbReference type="SUPFAM" id="SSF118352">
    <property type="entry name" value="HSP33 redox switch-like"/>
    <property type="match status" value="1"/>
</dbReference>
<dbReference type="InterPro" id="IPR016154">
    <property type="entry name" value="Heat_shock_Hsp33_C"/>
</dbReference>
<evidence type="ECO:0000256" key="1">
    <source>
        <dbReference type="ARBA" id="ARBA00022490"/>
    </source>
</evidence>
<keyword evidence="5 6" id="KW-0676">Redox-active center</keyword>
<evidence type="ECO:0000256" key="6">
    <source>
        <dbReference type="HAMAP-Rule" id="MF_00117"/>
    </source>
</evidence>
<dbReference type="GO" id="GO:0005737">
    <property type="term" value="C:cytoplasm"/>
    <property type="evidence" value="ECO:0007669"/>
    <property type="project" value="UniProtKB-SubCell"/>
</dbReference>
<evidence type="ECO:0000256" key="5">
    <source>
        <dbReference type="ARBA" id="ARBA00023284"/>
    </source>
</evidence>
<feature type="disulfide bond" description="Redox-active" evidence="6">
    <location>
        <begin position="262"/>
        <end position="265"/>
    </location>
</feature>
<dbReference type="HAMAP" id="MF_00117">
    <property type="entry name" value="HslO"/>
    <property type="match status" value="1"/>
</dbReference>
<dbReference type="Pfam" id="PF01430">
    <property type="entry name" value="HSP33"/>
    <property type="match status" value="1"/>
</dbReference>
<keyword evidence="3 6" id="KW-1015">Disulfide bond</keyword>
<protein>
    <recommendedName>
        <fullName evidence="6">33 kDa chaperonin</fullName>
    </recommendedName>
    <alternativeName>
        <fullName evidence="6">Heat shock protein 33 homolog</fullName>
        <shortName evidence="6">HSP33</shortName>
    </alternativeName>
</protein>
<feature type="disulfide bond" description="Redox-active" evidence="6">
    <location>
        <begin position="229"/>
        <end position="231"/>
    </location>
</feature>
<comment type="function">
    <text evidence="6">Redox regulated molecular chaperone. Protects both thermally unfolding and oxidatively damaged proteins from irreversible aggregation. Plays an important role in the bacterial defense system toward oxidative stress.</text>
</comment>
<dbReference type="PANTHER" id="PTHR30111:SF1">
    <property type="entry name" value="33 KDA CHAPERONIN"/>
    <property type="match status" value="1"/>
</dbReference>
<dbReference type="Proteomes" id="UP000321113">
    <property type="component" value="Unassembled WGS sequence"/>
</dbReference>
<dbReference type="RefSeq" id="WP_119009483.1">
    <property type="nucleotide sequence ID" value="NZ_BJXK01000002.1"/>
</dbReference>
<proteinExistence type="inferred from homology"/>
<evidence type="ECO:0000313" key="7">
    <source>
        <dbReference type="EMBL" id="GEM78131.1"/>
    </source>
</evidence>
<dbReference type="AlphaFoldDB" id="A0A511QLI9"/>